<dbReference type="AlphaFoldDB" id="A0A081NFF3"/>
<dbReference type="RefSeq" id="WP_034837143.1">
    <property type="nucleotide sequence ID" value="NZ_JOKH01000003.1"/>
</dbReference>
<sequence length="161" mass="18407">MFLKSNKVHQEVIDLKASPDQVRDFIMTPQRIMDYYPSPLEAGVLEPGSSLYCKGKSGISLLEIQADQSHEQRSSIKVVVKVTTALKLKPPFTTERIREAAFFTMFEDWQLEPHSSGTRLTKTWRDVHKIKHKILPMSWIVRKSAKGESAHLKKAWDSVAD</sequence>
<reference evidence="1 2" key="1">
    <citation type="submission" date="2014-06" db="EMBL/GenBank/DDBJ databases">
        <title>Whole Genome Sequences of Three Symbiotic Endozoicomonas Bacteria.</title>
        <authorList>
            <person name="Neave M.J."/>
            <person name="Apprill A."/>
            <person name="Voolstra C.R."/>
        </authorList>
    </citation>
    <scope>NUCLEOTIDE SEQUENCE [LARGE SCALE GENOMIC DNA]</scope>
    <source>
        <strain evidence="1 2">DSM 25634</strain>
    </source>
</reference>
<dbReference type="EMBL" id="JOKH01000003">
    <property type="protein sequence ID" value="KEQ17176.1"/>
    <property type="molecule type" value="Genomic_DNA"/>
</dbReference>
<dbReference type="SUPFAM" id="SSF55961">
    <property type="entry name" value="Bet v1-like"/>
    <property type="match status" value="1"/>
</dbReference>
<dbReference type="OrthoDB" id="9868142at2"/>
<comment type="caution">
    <text evidence="1">The sequence shown here is derived from an EMBL/GenBank/DDBJ whole genome shotgun (WGS) entry which is preliminary data.</text>
</comment>
<keyword evidence="2" id="KW-1185">Reference proteome</keyword>
<name>A0A081NFF3_9GAMM</name>
<proteinExistence type="predicted"/>
<evidence type="ECO:0000313" key="1">
    <source>
        <dbReference type="EMBL" id="KEQ17176.1"/>
    </source>
</evidence>
<evidence type="ECO:0000313" key="2">
    <source>
        <dbReference type="Proteomes" id="UP000028073"/>
    </source>
</evidence>
<dbReference type="CDD" id="cd07812">
    <property type="entry name" value="SRPBCC"/>
    <property type="match status" value="1"/>
</dbReference>
<gene>
    <name evidence="1" type="ORF">GZ78_15120</name>
</gene>
<accession>A0A081NFF3</accession>
<evidence type="ECO:0008006" key="3">
    <source>
        <dbReference type="Google" id="ProtNLM"/>
    </source>
</evidence>
<dbReference type="Proteomes" id="UP000028073">
    <property type="component" value="Unassembled WGS sequence"/>
</dbReference>
<organism evidence="1 2">
    <name type="scientific">Endozoicomonas numazuensis</name>
    <dbReference type="NCBI Taxonomy" id="1137799"/>
    <lineage>
        <taxon>Bacteria</taxon>
        <taxon>Pseudomonadati</taxon>
        <taxon>Pseudomonadota</taxon>
        <taxon>Gammaproteobacteria</taxon>
        <taxon>Oceanospirillales</taxon>
        <taxon>Endozoicomonadaceae</taxon>
        <taxon>Endozoicomonas</taxon>
    </lineage>
</organism>
<protein>
    <recommendedName>
        <fullName evidence="3">Polyketide cyclase</fullName>
    </recommendedName>
</protein>